<organism evidence="12 13">
    <name type="scientific">Lupinus luteus</name>
    <name type="common">European yellow lupine</name>
    <dbReference type="NCBI Taxonomy" id="3873"/>
    <lineage>
        <taxon>Eukaryota</taxon>
        <taxon>Viridiplantae</taxon>
        <taxon>Streptophyta</taxon>
        <taxon>Embryophyta</taxon>
        <taxon>Tracheophyta</taxon>
        <taxon>Spermatophyta</taxon>
        <taxon>Magnoliopsida</taxon>
        <taxon>eudicotyledons</taxon>
        <taxon>Gunneridae</taxon>
        <taxon>Pentapetalae</taxon>
        <taxon>rosids</taxon>
        <taxon>fabids</taxon>
        <taxon>Fabales</taxon>
        <taxon>Fabaceae</taxon>
        <taxon>Papilionoideae</taxon>
        <taxon>50 kb inversion clade</taxon>
        <taxon>genistoids sensu lato</taxon>
        <taxon>core genistoids</taxon>
        <taxon>Genisteae</taxon>
        <taxon>Lupinus</taxon>
    </lineage>
</organism>
<dbReference type="PANTHER" id="PTHR31948">
    <property type="entry name" value="ZINC-FINGER HOMEODOMAIN PROTEIN 2"/>
    <property type="match status" value="1"/>
</dbReference>
<reference evidence="12 13" key="1">
    <citation type="submission" date="2024-03" db="EMBL/GenBank/DDBJ databases">
        <authorList>
            <person name="Martinez-Hernandez J."/>
        </authorList>
    </citation>
    <scope>NUCLEOTIDE SEQUENCE [LARGE SCALE GENOMIC DNA]</scope>
</reference>
<evidence type="ECO:0000313" key="12">
    <source>
        <dbReference type="EMBL" id="CAL0319312.1"/>
    </source>
</evidence>
<evidence type="ECO:0000256" key="4">
    <source>
        <dbReference type="ARBA" id="ARBA00022833"/>
    </source>
</evidence>
<dbReference type="Pfam" id="PF04770">
    <property type="entry name" value="ZF-HD_dimer"/>
    <property type="match status" value="1"/>
</dbReference>
<dbReference type="GO" id="GO:0003700">
    <property type="term" value="F:DNA-binding transcription factor activity"/>
    <property type="evidence" value="ECO:0007669"/>
    <property type="project" value="TreeGrafter"/>
</dbReference>
<evidence type="ECO:0000256" key="7">
    <source>
        <dbReference type="ARBA" id="ARBA00023155"/>
    </source>
</evidence>
<dbReference type="NCBIfam" id="TIGR01566">
    <property type="entry name" value="ZF_HD_prot_N"/>
    <property type="match status" value="1"/>
</dbReference>
<feature type="compositionally biased region" description="Polar residues" evidence="10">
    <location>
        <begin position="36"/>
        <end position="49"/>
    </location>
</feature>
<dbReference type="NCBIfam" id="TIGR01565">
    <property type="entry name" value="homeo_ZF_HD"/>
    <property type="match status" value="1"/>
</dbReference>
<dbReference type="Gene3D" id="1.10.10.60">
    <property type="entry name" value="Homeodomain-like"/>
    <property type="match status" value="1"/>
</dbReference>
<evidence type="ECO:0000256" key="8">
    <source>
        <dbReference type="ARBA" id="ARBA00023163"/>
    </source>
</evidence>
<protein>
    <recommendedName>
        <fullName evidence="11">ZF-HD dimerization-type domain-containing protein</fullName>
    </recommendedName>
</protein>
<dbReference type="GO" id="GO:0008270">
    <property type="term" value="F:zinc ion binding"/>
    <property type="evidence" value="ECO:0007669"/>
    <property type="project" value="UniProtKB-KW"/>
</dbReference>
<evidence type="ECO:0000313" key="13">
    <source>
        <dbReference type="Proteomes" id="UP001497480"/>
    </source>
</evidence>
<dbReference type="InterPro" id="IPR006455">
    <property type="entry name" value="Homeodomain_ZF_HD"/>
</dbReference>
<dbReference type="GO" id="GO:0005634">
    <property type="term" value="C:nucleus"/>
    <property type="evidence" value="ECO:0007669"/>
    <property type="project" value="UniProtKB-SubCell"/>
</dbReference>
<keyword evidence="4" id="KW-0862">Zinc</keyword>
<proteinExistence type="predicted"/>
<dbReference type="GO" id="GO:0000976">
    <property type="term" value="F:transcription cis-regulatory region binding"/>
    <property type="evidence" value="ECO:0007669"/>
    <property type="project" value="TreeGrafter"/>
</dbReference>
<feature type="compositionally biased region" description="Polar residues" evidence="10">
    <location>
        <begin position="9"/>
        <end position="22"/>
    </location>
</feature>
<comment type="subcellular location">
    <subcellularLocation>
        <location evidence="1">Nucleus</location>
    </subcellularLocation>
</comment>
<evidence type="ECO:0000256" key="10">
    <source>
        <dbReference type="SAM" id="MobiDB-lite"/>
    </source>
</evidence>
<evidence type="ECO:0000256" key="1">
    <source>
        <dbReference type="ARBA" id="ARBA00004123"/>
    </source>
</evidence>
<keyword evidence="8" id="KW-0804">Transcription</keyword>
<evidence type="ECO:0000256" key="5">
    <source>
        <dbReference type="ARBA" id="ARBA00023015"/>
    </source>
</evidence>
<dbReference type="InterPro" id="IPR006456">
    <property type="entry name" value="ZF_HD_homeobox_Cys/His_dimer"/>
</dbReference>
<feature type="region of interest" description="Disordered" evidence="10">
    <location>
        <begin position="1"/>
        <end position="55"/>
    </location>
</feature>
<keyword evidence="5" id="KW-0805">Transcription regulation</keyword>
<keyword evidence="3" id="KW-0863">Zinc-finger</keyword>
<keyword evidence="13" id="KW-1185">Reference proteome</keyword>
<dbReference type="FunFam" id="1.10.10.60:FF:000257">
    <property type="entry name" value="Zinc-finger homeodomain protein 2"/>
    <property type="match status" value="1"/>
</dbReference>
<evidence type="ECO:0000256" key="9">
    <source>
        <dbReference type="ARBA" id="ARBA00023242"/>
    </source>
</evidence>
<evidence type="ECO:0000256" key="6">
    <source>
        <dbReference type="ARBA" id="ARBA00023125"/>
    </source>
</evidence>
<dbReference type="AlphaFoldDB" id="A0AAV1XCV7"/>
<dbReference type="Proteomes" id="UP001497480">
    <property type="component" value="Unassembled WGS sequence"/>
</dbReference>
<dbReference type="PANTHER" id="PTHR31948:SF140">
    <property type="entry name" value="ZINC-FINGER HOMEODOMAIN PROTEIN 2"/>
    <property type="match status" value="1"/>
</dbReference>
<dbReference type="InterPro" id="IPR009057">
    <property type="entry name" value="Homeodomain-like_sf"/>
</dbReference>
<accession>A0AAV1XCV7</accession>
<keyword evidence="2" id="KW-0479">Metal-binding</keyword>
<comment type="caution">
    <text evidence="12">The sequence shown here is derived from an EMBL/GenBank/DDBJ whole genome shotgun (WGS) entry which is preliminary data.</text>
</comment>
<evidence type="ECO:0000259" key="11">
    <source>
        <dbReference type="PROSITE" id="PS51523"/>
    </source>
</evidence>
<evidence type="ECO:0000256" key="2">
    <source>
        <dbReference type="ARBA" id="ARBA00022723"/>
    </source>
</evidence>
<dbReference type="PROSITE" id="PS51523">
    <property type="entry name" value="ZF_HD_DIMER"/>
    <property type="match status" value="1"/>
</dbReference>
<gene>
    <name evidence="12" type="ORF">LLUT_LOCUS20372</name>
</gene>
<keyword evidence="7" id="KW-0371">Homeobox</keyword>
<sequence length="259" mass="28783">MEKGMEFGESQNQVQEEMSIQTAPPPENDSLKNSEARTNTSAIANNDANTIPPGRRSGSVIYKECQKNHATIIGGYVFDGCGEFVAAGKEGTMEADICAACNCHRSFHRKEIEGVVNMNSYLHQPWPQPQPQPPLHACYHHMPPPPPVGYHHHIVAASPVSQHRPIALPTASGGDFSFEEGDISNRSNNDDGGKVKKRFRTKFTTEQKDKMLAFAENVGWKIHKHDDNAVEQFCAETGVKKQVLKVWMHNNKLKLGKRS</sequence>
<dbReference type="GO" id="GO:0050793">
    <property type="term" value="P:regulation of developmental process"/>
    <property type="evidence" value="ECO:0007669"/>
    <property type="project" value="TreeGrafter"/>
</dbReference>
<keyword evidence="9" id="KW-0539">Nucleus</keyword>
<keyword evidence="6" id="KW-0238">DNA-binding</keyword>
<name>A0AAV1XCV7_LUPLU</name>
<evidence type="ECO:0000256" key="3">
    <source>
        <dbReference type="ARBA" id="ARBA00022771"/>
    </source>
</evidence>
<dbReference type="SUPFAM" id="SSF46689">
    <property type="entry name" value="Homeodomain-like"/>
    <property type="match status" value="1"/>
</dbReference>
<feature type="domain" description="ZF-HD dimerization-type" evidence="11">
    <location>
        <begin position="62"/>
        <end position="111"/>
    </location>
</feature>
<dbReference type="EMBL" id="CAXHTB010000014">
    <property type="protein sequence ID" value="CAL0319312.1"/>
    <property type="molecule type" value="Genomic_DNA"/>
</dbReference>